<keyword evidence="2" id="KW-1185">Reference proteome</keyword>
<dbReference type="KEGG" id="vg:24721705"/>
<accession>A0A0A0YQT0</accession>
<dbReference type="EMBL" id="KM236240">
    <property type="protein sequence ID" value="AIX12077.1"/>
    <property type="molecule type" value="Genomic_DNA"/>
</dbReference>
<evidence type="ECO:0000313" key="1">
    <source>
        <dbReference type="EMBL" id="AIX12077.1"/>
    </source>
</evidence>
<dbReference type="Proteomes" id="UP000030323">
    <property type="component" value="Segment"/>
</dbReference>
<reference evidence="1 2" key="1">
    <citation type="journal article" date="2015" name="Genome Announc.">
        <title>Complete Genome Sequence of Citrobacter freundii Myophage Moon.</title>
        <authorList>
            <person name="Edwards G.B."/>
            <person name="Luna A.J."/>
            <person name="Hernandez A.C."/>
            <person name="Kuty Everett G.F."/>
        </authorList>
    </citation>
    <scope>NUCLEOTIDE SEQUENCE [LARGE SCALE GENOMIC DNA]</scope>
</reference>
<evidence type="ECO:0000313" key="2">
    <source>
        <dbReference type="Proteomes" id="UP000030323"/>
    </source>
</evidence>
<sequence>MNIKSEDQYVDVTFGEKSILRVKLFDYNYHGRKYDLLEIESICEGEKPNELRLLKSEAEFLRNFLNKILPKMKGTE</sequence>
<organism evidence="1 2">
    <name type="scientific">Citrobacter phage Moon</name>
    <dbReference type="NCBI Taxonomy" id="1540095"/>
    <lineage>
        <taxon>Viruses</taxon>
        <taxon>Duplodnaviria</taxon>
        <taxon>Heunggongvirae</taxon>
        <taxon>Uroviricota</taxon>
        <taxon>Caudoviricetes</taxon>
        <taxon>Pantevenvirales</taxon>
        <taxon>Straboviridae</taxon>
        <taxon>Tevenvirinae</taxon>
        <taxon>Moonvirus</taxon>
        <taxon>Moonvirus moon</taxon>
    </lineage>
</organism>
<gene>
    <name evidence="1" type="ORF">CPT_Moon106</name>
</gene>
<dbReference type="RefSeq" id="YP_009146539.1">
    <property type="nucleotide sequence ID" value="NC_027331.1"/>
</dbReference>
<name>A0A0A0YQT0_9CAUD</name>
<protein>
    <submittedName>
        <fullName evidence="1">Uncharacterized protein</fullName>
    </submittedName>
</protein>
<dbReference type="GeneID" id="24721705"/>
<proteinExistence type="predicted"/>